<reference evidence="1" key="2">
    <citation type="journal article" date="2015" name="Data Brief">
        <title>Shoot transcriptome of the giant reed, Arundo donax.</title>
        <authorList>
            <person name="Barrero R.A."/>
            <person name="Guerrero F.D."/>
            <person name="Moolhuijzen P."/>
            <person name="Goolsby J.A."/>
            <person name="Tidwell J."/>
            <person name="Bellgard S.E."/>
            <person name="Bellgard M.I."/>
        </authorList>
    </citation>
    <scope>NUCLEOTIDE SEQUENCE</scope>
    <source>
        <tissue evidence="1">Shoot tissue taken approximately 20 cm above the soil surface</tissue>
    </source>
</reference>
<dbReference type="EMBL" id="GBRH01184424">
    <property type="protein sequence ID" value="JAE13472.1"/>
    <property type="molecule type" value="Transcribed_RNA"/>
</dbReference>
<evidence type="ECO:0000313" key="1">
    <source>
        <dbReference type="EMBL" id="JAE13472.1"/>
    </source>
</evidence>
<dbReference type="AlphaFoldDB" id="A0A0A9FM84"/>
<name>A0A0A9FM84_ARUDO</name>
<sequence>MGNKIQEKRMKTNKIVTFGLGHANQPKGMQISRSTTNLQCCICPFE</sequence>
<organism evidence="1">
    <name type="scientific">Arundo donax</name>
    <name type="common">Giant reed</name>
    <name type="synonym">Donax arundinaceus</name>
    <dbReference type="NCBI Taxonomy" id="35708"/>
    <lineage>
        <taxon>Eukaryota</taxon>
        <taxon>Viridiplantae</taxon>
        <taxon>Streptophyta</taxon>
        <taxon>Embryophyta</taxon>
        <taxon>Tracheophyta</taxon>
        <taxon>Spermatophyta</taxon>
        <taxon>Magnoliopsida</taxon>
        <taxon>Liliopsida</taxon>
        <taxon>Poales</taxon>
        <taxon>Poaceae</taxon>
        <taxon>PACMAD clade</taxon>
        <taxon>Arundinoideae</taxon>
        <taxon>Arundineae</taxon>
        <taxon>Arundo</taxon>
    </lineage>
</organism>
<reference evidence="1" key="1">
    <citation type="submission" date="2014-09" db="EMBL/GenBank/DDBJ databases">
        <authorList>
            <person name="Magalhaes I.L.F."/>
            <person name="Oliveira U."/>
            <person name="Santos F.R."/>
            <person name="Vidigal T.H.D.A."/>
            <person name="Brescovit A.D."/>
            <person name="Santos A.J."/>
        </authorList>
    </citation>
    <scope>NUCLEOTIDE SEQUENCE</scope>
    <source>
        <tissue evidence="1">Shoot tissue taken approximately 20 cm above the soil surface</tissue>
    </source>
</reference>
<accession>A0A0A9FM84</accession>
<protein>
    <submittedName>
        <fullName evidence="1">Uncharacterized protein</fullName>
    </submittedName>
</protein>
<proteinExistence type="predicted"/>